<dbReference type="InterPro" id="IPR000719">
    <property type="entry name" value="Prot_kinase_dom"/>
</dbReference>
<dbReference type="AlphaFoldDB" id="A0A2R6BGZ8"/>
<dbReference type="GO" id="GO:0005524">
    <property type="term" value="F:ATP binding"/>
    <property type="evidence" value="ECO:0007669"/>
    <property type="project" value="UniProtKB-KW"/>
</dbReference>
<evidence type="ECO:0000256" key="2">
    <source>
        <dbReference type="ARBA" id="ARBA00012513"/>
    </source>
</evidence>
<keyword evidence="5" id="KW-0819">tRNA processing</keyword>
<dbReference type="InterPro" id="IPR009330">
    <property type="entry name" value="LipoPS_heptP_kinase"/>
</dbReference>
<evidence type="ECO:0000256" key="1">
    <source>
        <dbReference type="ARBA" id="ARBA00010630"/>
    </source>
</evidence>
<dbReference type="InterPro" id="IPR011009">
    <property type="entry name" value="Kinase-like_dom_sf"/>
</dbReference>
<comment type="caution">
    <text evidence="12">The sequence shown here is derived from an EMBL/GenBank/DDBJ whole genome shotgun (WGS) entry which is preliminary data.</text>
</comment>
<evidence type="ECO:0000256" key="9">
    <source>
        <dbReference type="ARBA" id="ARBA00047899"/>
    </source>
</evidence>
<dbReference type="SUPFAM" id="SSF56112">
    <property type="entry name" value="Protein kinase-like (PK-like)"/>
    <property type="match status" value="1"/>
</dbReference>
<dbReference type="PANTHER" id="PTHR12209:SF0">
    <property type="entry name" value="EKC_KEOPS COMPLEX SUBUNIT TP53RK"/>
    <property type="match status" value="1"/>
</dbReference>
<accession>A0A2R6BGZ8</accession>
<evidence type="ECO:0000256" key="3">
    <source>
        <dbReference type="ARBA" id="ARBA00022527"/>
    </source>
</evidence>
<dbReference type="InterPro" id="IPR022495">
    <property type="entry name" value="Bud32"/>
</dbReference>
<name>A0A2R6BGZ8_9ARCH</name>
<evidence type="ECO:0000256" key="8">
    <source>
        <dbReference type="ARBA" id="ARBA00022840"/>
    </source>
</evidence>
<dbReference type="Gene3D" id="3.30.200.20">
    <property type="entry name" value="Phosphorylase Kinase, domain 1"/>
    <property type="match status" value="1"/>
</dbReference>
<comment type="catalytic activity">
    <reaction evidence="9">
        <text>L-threonyl-[protein] + ATP = O-phospho-L-threonyl-[protein] + ADP + H(+)</text>
        <dbReference type="Rhea" id="RHEA:46608"/>
        <dbReference type="Rhea" id="RHEA-COMP:11060"/>
        <dbReference type="Rhea" id="RHEA-COMP:11605"/>
        <dbReference type="ChEBI" id="CHEBI:15378"/>
        <dbReference type="ChEBI" id="CHEBI:30013"/>
        <dbReference type="ChEBI" id="CHEBI:30616"/>
        <dbReference type="ChEBI" id="CHEBI:61977"/>
        <dbReference type="ChEBI" id="CHEBI:456216"/>
        <dbReference type="EC" id="2.7.11.1"/>
    </reaction>
</comment>
<dbReference type="Proteomes" id="UP000240381">
    <property type="component" value="Unassembled WGS sequence"/>
</dbReference>
<feature type="domain" description="Protein kinase" evidence="11">
    <location>
        <begin position="8"/>
        <end position="221"/>
    </location>
</feature>
<dbReference type="EC" id="2.7.11.1" evidence="2"/>
<dbReference type="Gene3D" id="1.10.510.10">
    <property type="entry name" value="Transferase(Phosphotransferase) domain 1"/>
    <property type="match status" value="1"/>
</dbReference>
<evidence type="ECO:0000256" key="4">
    <source>
        <dbReference type="ARBA" id="ARBA00022679"/>
    </source>
</evidence>
<dbReference type="GO" id="GO:0008033">
    <property type="term" value="P:tRNA processing"/>
    <property type="evidence" value="ECO:0007669"/>
    <property type="project" value="UniProtKB-KW"/>
</dbReference>
<dbReference type="PROSITE" id="PS50011">
    <property type="entry name" value="PROTEIN_KINASE_DOM"/>
    <property type="match status" value="1"/>
</dbReference>
<dbReference type="Pfam" id="PF06176">
    <property type="entry name" value="WaaY"/>
    <property type="match status" value="1"/>
</dbReference>
<keyword evidence="7 12" id="KW-0418">Kinase</keyword>
<gene>
    <name evidence="12" type="ORF">B9Q11_03320</name>
</gene>
<proteinExistence type="inferred from homology"/>
<evidence type="ECO:0000256" key="5">
    <source>
        <dbReference type="ARBA" id="ARBA00022694"/>
    </source>
</evidence>
<reference evidence="12 13" key="1">
    <citation type="submission" date="2017-04" db="EMBL/GenBank/DDBJ databases">
        <title>Novel microbial lineages endemic to geothermal iron-oxide mats fill important gaps in the evolutionary history of Archaea.</title>
        <authorList>
            <person name="Jay Z.J."/>
            <person name="Beam J.P."/>
            <person name="Dlakic M."/>
            <person name="Rusch D.B."/>
            <person name="Kozubal M.A."/>
            <person name="Inskeep W.P."/>
        </authorList>
    </citation>
    <scope>NUCLEOTIDE SEQUENCE [LARGE SCALE GENOMIC DNA]</scope>
    <source>
        <strain evidence="12">ECH_B_SAG-F08</strain>
    </source>
</reference>
<evidence type="ECO:0000313" key="12">
    <source>
        <dbReference type="EMBL" id="PSN97896.1"/>
    </source>
</evidence>
<sequence length="221" mass="25546">MENKLLGLTPLQVLSSGAEATLYIVDFFGEKCVMKIRKVKSYRNTELDNIIRKRRTILEAKLLVKACLFDVKVPAVYAVSKTHAAILMEYVKGLRLSDLPDSEFLKHAFQVGSSLGRLHTNGIIHGDPTPSNFIVKEDEVFIMDFGLGEFSYDLEAEAVDINLFLKVIESLRPSIHREVLNEFFRGYQEEMGHEYAKRVFERMRQLRLRGRYVEQRRSRSQ</sequence>
<dbReference type="NCBIfam" id="NF011463">
    <property type="entry name" value="PRK14879.1-4"/>
    <property type="match status" value="1"/>
</dbReference>
<comment type="catalytic activity">
    <reaction evidence="10">
        <text>L-seryl-[protein] + ATP = O-phospho-L-seryl-[protein] + ADP + H(+)</text>
        <dbReference type="Rhea" id="RHEA:17989"/>
        <dbReference type="Rhea" id="RHEA-COMP:9863"/>
        <dbReference type="Rhea" id="RHEA-COMP:11604"/>
        <dbReference type="ChEBI" id="CHEBI:15378"/>
        <dbReference type="ChEBI" id="CHEBI:29999"/>
        <dbReference type="ChEBI" id="CHEBI:30616"/>
        <dbReference type="ChEBI" id="CHEBI:83421"/>
        <dbReference type="ChEBI" id="CHEBI:456216"/>
        <dbReference type="EC" id="2.7.11.1"/>
    </reaction>
</comment>
<keyword evidence="4" id="KW-0808">Transferase</keyword>
<dbReference type="GO" id="GO:0005829">
    <property type="term" value="C:cytosol"/>
    <property type="evidence" value="ECO:0007669"/>
    <property type="project" value="TreeGrafter"/>
</dbReference>
<evidence type="ECO:0000256" key="10">
    <source>
        <dbReference type="ARBA" id="ARBA00048679"/>
    </source>
</evidence>
<evidence type="ECO:0000259" key="11">
    <source>
        <dbReference type="PROSITE" id="PS50011"/>
    </source>
</evidence>
<comment type="similarity">
    <text evidence="1">Belongs to the protein kinase superfamily. BUD32 family.</text>
</comment>
<evidence type="ECO:0000256" key="7">
    <source>
        <dbReference type="ARBA" id="ARBA00022777"/>
    </source>
</evidence>
<dbReference type="PANTHER" id="PTHR12209">
    <property type="entry name" value="NON-SPECIFIC SERINE/THREONINE PROTEIN KINASE"/>
    <property type="match status" value="1"/>
</dbReference>
<dbReference type="SMART" id="SM00220">
    <property type="entry name" value="S_TKc"/>
    <property type="match status" value="1"/>
</dbReference>
<dbReference type="EMBL" id="NEXM01000046">
    <property type="protein sequence ID" value="PSN97896.1"/>
    <property type="molecule type" value="Genomic_DNA"/>
</dbReference>
<dbReference type="NCBIfam" id="TIGR03724">
    <property type="entry name" value="arch_bud32"/>
    <property type="match status" value="1"/>
</dbReference>
<keyword evidence="3" id="KW-0723">Serine/threonine-protein kinase</keyword>
<evidence type="ECO:0000256" key="6">
    <source>
        <dbReference type="ARBA" id="ARBA00022741"/>
    </source>
</evidence>
<keyword evidence="8" id="KW-0067">ATP-binding</keyword>
<protein>
    <recommendedName>
        <fullName evidence="2">non-specific serine/threonine protein kinase</fullName>
        <ecNumber evidence="2">2.7.11.1</ecNumber>
    </recommendedName>
</protein>
<organism evidence="12 13">
    <name type="scientific">Candidatus Marsarchaeota G2 archaeon ECH_B_SAG-F08</name>
    <dbReference type="NCBI Taxonomy" id="1978165"/>
    <lineage>
        <taxon>Archaea</taxon>
        <taxon>Candidatus Marsarchaeota</taxon>
        <taxon>Candidatus Marsarchaeota group 2</taxon>
    </lineage>
</organism>
<keyword evidence="6" id="KW-0547">Nucleotide-binding</keyword>
<dbReference type="GO" id="GO:0004674">
    <property type="term" value="F:protein serine/threonine kinase activity"/>
    <property type="evidence" value="ECO:0007669"/>
    <property type="project" value="UniProtKB-KW"/>
</dbReference>
<evidence type="ECO:0000313" key="13">
    <source>
        <dbReference type="Proteomes" id="UP000240381"/>
    </source>
</evidence>